<proteinExistence type="predicted"/>
<feature type="transmembrane region" description="Helical" evidence="4">
    <location>
        <begin position="24"/>
        <end position="44"/>
    </location>
</feature>
<dbReference type="PANTHER" id="PTHR43065:SF50">
    <property type="entry name" value="HISTIDINE KINASE"/>
    <property type="match status" value="1"/>
</dbReference>
<dbReference type="STRING" id="1656094.BFC18_18815"/>
<dbReference type="Pfam" id="PF03707">
    <property type="entry name" value="MHYT"/>
    <property type="match status" value="2"/>
</dbReference>
<dbReference type="SUPFAM" id="SSF55874">
    <property type="entry name" value="ATPase domain of HSP90 chaperone/DNA topoisomerase II/histidine kinase"/>
    <property type="match status" value="1"/>
</dbReference>
<evidence type="ECO:0000313" key="9">
    <source>
        <dbReference type="Proteomes" id="UP000175691"/>
    </source>
</evidence>
<evidence type="ECO:0000313" key="8">
    <source>
        <dbReference type="EMBL" id="OFC69456.1"/>
    </source>
</evidence>
<protein>
    <recommendedName>
        <fullName evidence="2">histidine kinase</fullName>
        <ecNumber evidence="2">2.7.13.3</ecNumber>
    </recommendedName>
</protein>
<dbReference type="InterPro" id="IPR003661">
    <property type="entry name" value="HisK_dim/P_dom"/>
</dbReference>
<evidence type="ECO:0000259" key="7">
    <source>
        <dbReference type="PROSITE" id="PS50924"/>
    </source>
</evidence>
<dbReference type="NCBIfam" id="TIGR00229">
    <property type="entry name" value="sensory_box"/>
    <property type="match status" value="1"/>
</dbReference>
<dbReference type="InterPro" id="IPR005467">
    <property type="entry name" value="His_kinase_dom"/>
</dbReference>
<dbReference type="Pfam" id="PF02518">
    <property type="entry name" value="HATPase_c"/>
    <property type="match status" value="1"/>
</dbReference>
<evidence type="ECO:0000256" key="3">
    <source>
        <dbReference type="ARBA" id="ARBA00022553"/>
    </source>
</evidence>
<feature type="domain" description="Histidine kinase" evidence="5">
    <location>
        <begin position="403"/>
        <end position="659"/>
    </location>
</feature>
<dbReference type="InterPro" id="IPR004358">
    <property type="entry name" value="Sig_transdc_His_kin-like_C"/>
</dbReference>
<sequence>MDFWRFTVPDTAYFTEVTASYNPFILFLSLLVSTLAAYSLIVVFKRVWQTRQAEANRLWKWFGSVAFGLGVWAMHFTGMLAFMLPISMSFNVVLTVLSILPPICGAYFAARILASQRFSALDIHASALALALGIGAMHYIGMEAMKTQALMVYTLWLFITSIGCAYLLALIAIFMLVYVQKNNVIGQPGLIACAVVMGMAIAGMHYVAMSAVHFYVATGVEVLHHEDHSGSAILALTITGLVFVIFATTLLGSIVDKRLQAAELVARVSAAREKDIVEHLADGLMIINKNGRISMVNHAGLTMFGYTKQNELRHADINKILPGFNLTWLTEDVESEDKVTQLEGRCADDSMLSCEVNYSPMTAVAENAHLYNVVIRDVSQRLALEDQLRQAQKMESIGQLAAGIAHEINTPTQYVSDNMSFLQGATASCLAVVGKTREFLQAANSEQEALLKNELAILVEDEDIDFFIEEIPVAVEQSSEGLKRIAKIVSAMKSFSHSGDDSMTKVDLKEAINATITVARSEWRYVADLSAEFDEDLPLVTCSRDEVNQVVLNFIVNAAHAVEERYGRDSAAKGHITISVFCREDEVTITIADNGVGMSREISNRIFEPFFTTKPPGKGTGQGLSLAYAIIIEKHHGSITVNSEPGHGTTFNIVLPVEQGNFHSENEESREDLIC</sequence>
<keyword evidence="4" id="KW-0812">Transmembrane</keyword>
<reference evidence="8 9" key="1">
    <citation type="submission" date="2016-08" db="EMBL/GenBank/DDBJ databases">
        <authorList>
            <person name="Seilhamer J.J."/>
        </authorList>
    </citation>
    <scope>NUCLEOTIDE SEQUENCE [LARGE SCALE GENOMIC DNA]</scope>
    <source>
        <strain evidence="8 9">KCTC 42603</strain>
    </source>
</reference>
<accession>A0A1E7Z7F1</accession>
<evidence type="ECO:0000256" key="1">
    <source>
        <dbReference type="ARBA" id="ARBA00000085"/>
    </source>
</evidence>
<feature type="transmembrane region" description="Helical" evidence="4">
    <location>
        <begin position="153"/>
        <end position="178"/>
    </location>
</feature>
<dbReference type="PRINTS" id="PR00344">
    <property type="entry name" value="BCTRLSENSOR"/>
</dbReference>
<feature type="domain" description="MHYT" evidence="7">
    <location>
        <begin position="21"/>
        <end position="215"/>
    </location>
</feature>
<dbReference type="SMART" id="SM00387">
    <property type="entry name" value="HATPase_c"/>
    <property type="match status" value="1"/>
</dbReference>
<dbReference type="Gene3D" id="3.30.565.10">
    <property type="entry name" value="Histidine kinase-like ATPase, C-terminal domain"/>
    <property type="match status" value="1"/>
</dbReference>
<comment type="caution">
    <text evidence="8">The sequence shown here is derived from an EMBL/GenBank/DDBJ whole genome shotgun (WGS) entry which is preliminary data.</text>
</comment>
<dbReference type="InterPro" id="IPR035965">
    <property type="entry name" value="PAS-like_dom_sf"/>
</dbReference>
<dbReference type="PROSITE" id="PS50924">
    <property type="entry name" value="MHYT"/>
    <property type="match status" value="1"/>
</dbReference>
<dbReference type="Gene3D" id="3.30.450.20">
    <property type="entry name" value="PAS domain"/>
    <property type="match status" value="1"/>
</dbReference>
<dbReference type="CDD" id="cd00130">
    <property type="entry name" value="PAS"/>
    <property type="match status" value="1"/>
</dbReference>
<feature type="transmembrane region" description="Helical" evidence="4">
    <location>
        <begin position="65"/>
        <end position="84"/>
    </location>
</feature>
<feature type="transmembrane region" description="Helical" evidence="4">
    <location>
        <begin position="232"/>
        <end position="255"/>
    </location>
</feature>
<dbReference type="InterPro" id="IPR000014">
    <property type="entry name" value="PAS"/>
</dbReference>
<evidence type="ECO:0000256" key="4">
    <source>
        <dbReference type="PROSITE-ProRule" id="PRU00244"/>
    </source>
</evidence>
<dbReference type="OrthoDB" id="9772100at2"/>
<keyword evidence="4" id="KW-1133">Transmembrane helix</keyword>
<dbReference type="Gene3D" id="1.10.287.130">
    <property type="match status" value="1"/>
</dbReference>
<feature type="domain" description="PAS" evidence="6">
    <location>
        <begin position="269"/>
        <end position="310"/>
    </location>
</feature>
<dbReference type="EC" id="2.7.13.3" evidence="2"/>
<dbReference type="Pfam" id="PF13188">
    <property type="entry name" value="PAS_8"/>
    <property type="match status" value="1"/>
</dbReference>
<dbReference type="GO" id="GO:0000155">
    <property type="term" value="F:phosphorelay sensor kinase activity"/>
    <property type="evidence" value="ECO:0007669"/>
    <property type="project" value="InterPro"/>
</dbReference>
<keyword evidence="3" id="KW-0597">Phosphoprotein</keyword>
<comment type="catalytic activity">
    <reaction evidence="1">
        <text>ATP + protein L-histidine = ADP + protein N-phospho-L-histidine.</text>
        <dbReference type="EC" id="2.7.13.3"/>
    </reaction>
</comment>
<dbReference type="InterPro" id="IPR036890">
    <property type="entry name" value="HATPase_C_sf"/>
</dbReference>
<dbReference type="AlphaFoldDB" id="A0A1E7Z7F1"/>
<dbReference type="GO" id="GO:0016020">
    <property type="term" value="C:membrane"/>
    <property type="evidence" value="ECO:0007669"/>
    <property type="project" value="UniProtKB-UniRule"/>
</dbReference>
<feature type="transmembrane region" description="Helical" evidence="4">
    <location>
        <begin position="190"/>
        <end position="212"/>
    </location>
</feature>
<feature type="transmembrane region" description="Helical" evidence="4">
    <location>
        <begin position="121"/>
        <end position="141"/>
    </location>
</feature>
<dbReference type="InterPro" id="IPR005330">
    <property type="entry name" value="MHYT_dom"/>
</dbReference>
<dbReference type="CDD" id="cd00082">
    <property type="entry name" value="HisKA"/>
    <property type="match status" value="1"/>
</dbReference>
<dbReference type="PANTHER" id="PTHR43065">
    <property type="entry name" value="SENSOR HISTIDINE KINASE"/>
    <property type="match status" value="1"/>
</dbReference>
<organism evidence="8 9">
    <name type="scientific">Alteromonas confluentis</name>
    <dbReference type="NCBI Taxonomy" id="1656094"/>
    <lineage>
        <taxon>Bacteria</taxon>
        <taxon>Pseudomonadati</taxon>
        <taxon>Pseudomonadota</taxon>
        <taxon>Gammaproteobacteria</taxon>
        <taxon>Alteromonadales</taxon>
        <taxon>Alteromonadaceae</taxon>
        <taxon>Alteromonas/Salinimonas group</taxon>
        <taxon>Alteromonas</taxon>
    </lineage>
</organism>
<dbReference type="Proteomes" id="UP000175691">
    <property type="component" value="Unassembled WGS sequence"/>
</dbReference>
<dbReference type="EMBL" id="MDHN01000040">
    <property type="protein sequence ID" value="OFC69456.1"/>
    <property type="molecule type" value="Genomic_DNA"/>
</dbReference>
<feature type="transmembrane region" description="Helical" evidence="4">
    <location>
        <begin position="90"/>
        <end position="109"/>
    </location>
</feature>
<keyword evidence="4" id="KW-0472">Membrane</keyword>
<dbReference type="PROSITE" id="PS50112">
    <property type="entry name" value="PAS"/>
    <property type="match status" value="1"/>
</dbReference>
<gene>
    <name evidence="8" type="ORF">BFC18_18815</name>
</gene>
<evidence type="ECO:0000256" key="2">
    <source>
        <dbReference type="ARBA" id="ARBA00012438"/>
    </source>
</evidence>
<evidence type="ECO:0000259" key="6">
    <source>
        <dbReference type="PROSITE" id="PS50112"/>
    </source>
</evidence>
<dbReference type="SUPFAM" id="SSF55785">
    <property type="entry name" value="PYP-like sensor domain (PAS domain)"/>
    <property type="match status" value="1"/>
</dbReference>
<keyword evidence="8" id="KW-0418">Kinase</keyword>
<name>A0A1E7Z7F1_9ALTE</name>
<dbReference type="InterPro" id="IPR003594">
    <property type="entry name" value="HATPase_dom"/>
</dbReference>
<dbReference type="SMART" id="SM00091">
    <property type="entry name" value="PAS"/>
    <property type="match status" value="1"/>
</dbReference>
<dbReference type="RefSeq" id="WP_070126903.1">
    <property type="nucleotide sequence ID" value="NZ_MDHN01000040.1"/>
</dbReference>
<keyword evidence="9" id="KW-1185">Reference proteome</keyword>
<evidence type="ECO:0000259" key="5">
    <source>
        <dbReference type="PROSITE" id="PS50109"/>
    </source>
</evidence>
<dbReference type="PROSITE" id="PS50109">
    <property type="entry name" value="HIS_KIN"/>
    <property type="match status" value="1"/>
</dbReference>
<keyword evidence="8" id="KW-0808">Transferase</keyword>